<evidence type="ECO:0000256" key="1">
    <source>
        <dbReference type="SAM" id="Phobius"/>
    </source>
</evidence>
<dbReference type="Proteomes" id="UP000827892">
    <property type="component" value="Chromosome III"/>
</dbReference>
<dbReference type="EMBL" id="CP090893">
    <property type="protein sequence ID" value="ULU03275.1"/>
    <property type="molecule type" value="Genomic_DNA"/>
</dbReference>
<feature type="chain" id="PRO_5042272994" evidence="2">
    <location>
        <begin position="16"/>
        <end position="205"/>
    </location>
</feature>
<proteinExistence type="predicted"/>
<dbReference type="AlphaFoldDB" id="A0AAE9IRT6"/>
<keyword evidence="1" id="KW-0472">Membrane</keyword>
<accession>A0AAE9IRT6</accession>
<keyword evidence="1" id="KW-0812">Transmembrane</keyword>
<evidence type="ECO:0000313" key="4">
    <source>
        <dbReference type="Proteomes" id="UP000827892"/>
    </source>
</evidence>
<reference evidence="3 4" key="1">
    <citation type="submission" date="2022-05" db="EMBL/GenBank/DDBJ databases">
        <title>Chromosome-level reference genomes for two strains of Caenorhabditis briggsae: an improved platform for comparative genomics.</title>
        <authorList>
            <person name="Stevens L."/>
            <person name="Andersen E.C."/>
        </authorList>
    </citation>
    <scope>NUCLEOTIDE SEQUENCE [LARGE SCALE GENOMIC DNA]</scope>
    <source>
        <strain evidence="3">QX1410_ONT</strain>
        <tissue evidence="3">Whole-organism</tissue>
    </source>
</reference>
<sequence>MKIFLIFMIFKFVVNCPPQPNGNCYYGQYLLTSRQGGFQNQQCGQAINRDWCAVSPFQFTTNSPFYGNLKDSFTSAYPRYQPATQQANFGCAANFPIEVGGAVCGEGAGFVNQQGCSMVNTPNGPCYFCCCKGGSCNHPSIFAREAAKLPMNQQQIQTYNPSGYNPYSRQNYYPMPWYNTASQPSNPFFLIAIIIIIFLVLSYSV</sequence>
<gene>
    <name evidence="3" type="ORF">L3Y34_002684</name>
</gene>
<evidence type="ECO:0000256" key="2">
    <source>
        <dbReference type="SAM" id="SignalP"/>
    </source>
</evidence>
<protein>
    <submittedName>
        <fullName evidence="3">Uncharacterized protein</fullName>
    </submittedName>
</protein>
<evidence type="ECO:0000313" key="3">
    <source>
        <dbReference type="EMBL" id="ULU03275.1"/>
    </source>
</evidence>
<feature type="signal peptide" evidence="2">
    <location>
        <begin position="1"/>
        <end position="15"/>
    </location>
</feature>
<name>A0AAE9IRT6_CAEBR</name>
<keyword evidence="2" id="KW-0732">Signal</keyword>
<feature type="transmembrane region" description="Helical" evidence="1">
    <location>
        <begin position="187"/>
        <end position="204"/>
    </location>
</feature>
<organism evidence="3 4">
    <name type="scientific">Caenorhabditis briggsae</name>
    <dbReference type="NCBI Taxonomy" id="6238"/>
    <lineage>
        <taxon>Eukaryota</taxon>
        <taxon>Metazoa</taxon>
        <taxon>Ecdysozoa</taxon>
        <taxon>Nematoda</taxon>
        <taxon>Chromadorea</taxon>
        <taxon>Rhabditida</taxon>
        <taxon>Rhabditina</taxon>
        <taxon>Rhabditomorpha</taxon>
        <taxon>Rhabditoidea</taxon>
        <taxon>Rhabditidae</taxon>
        <taxon>Peloderinae</taxon>
        <taxon>Caenorhabditis</taxon>
    </lineage>
</organism>
<keyword evidence="1" id="KW-1133">Transmembrane helix</keyword>